<accession>A0A6A6EWI6</accession>
<evidence type="ECO:0000313" key="4">
    <source>
        <dbReference type="Proteomes" id="UP000800200"/>
    </source>
</evidence>
<protein>
    <submittedName>
        <fullName evidence="3">Uncharacterized protein</fullName>
    </submittedName>
</protein>
<dbReference type="AlphaFoldDB" id="A0A6A6EWI6"/>
<dbReference type="Gene3D" id="1.20.5.340">
    <property type="match status" value="1"/>
</dbReference>
<evidence type="ECO:0000256" key="1">
    <source>
        <dbReference type="SAM" id="Coils"/>
    </source>
</evidence>
<organism evidence="3 4">
    <name type="scientific">Zopfia rhizophila CBS 207.26</name>
    <dbReference type="NCBI Taxonomy" id="1314779"/>
    <lineage>
        <taxon>Eukaryota</taxon>
        <taxon>Fungi</taxon>
        <taxon>Dikarya</taxon>
        <taxon>Ascomycota</taxon>
        <taxon>Pezizomycotina</taxon>
        <taxon>Dothideomycetes</taxon>
        <taxon>Dothideomycetes incertae sedis</taxon>
        <taxon>Zopfiaceae</taxon>
        <taxon>Zopfia</taxon>
    </lineage>
</organism>
<dbReference type="Proteomes" id="UP000800200">
    <property type="component" value="Unassembled WGS sequence"/>
</dbReference>
<dbReference type="EMBL" id="ML994610">
    <property type="protein sequence ID" value="KAF2195924.1"/>
    <property type="molecule type" value="Genomic_DNA"/>
</dbReference>
<evidence type="ECO:0000313" key="3">
    <source>
        <dbReference type="EMBL" id="KAF2195924.1"/>
    </source>
</evidence>
<evidence type="ECO:0000313" key="2">
    <source>
        <dbReference type="EMBL" id="KAF2174330.1"/>
    </source>
</evidence>
<reference evidence="3" key="1">
    <citation type="journal article" date="2020" name="Stud. Mycol.">
        <title>101 Dothideomycetes genomes: a test case for predicting lifestyles and emergence of pathogens.</title>
        <authorList>
            <person name="Haridas S."/>
            <person name="Albert R."/>
            <person name="Binder M."/>
            <person name="Bloem J."/>
            <person name="Labutti K."/>
            <person name="Salamov A."/>
            <person name="Andreopoulos B."/>
            <person name="Baker S."/>
            <person name="Barry K."/>
            <person name="Bills G."/>
            <person name="Bluhm B."/>
            <person name="Cannon C."/>
            <person name="Castanera R."/>
            <person name="Culley D."/>
            <person name="Daum C."/>
            <person name="Ezra D."/>
            <person name="Gonzalez J."/>
            <person name="Henrissat B."/>
            <person name="Kuo A."/>
            <person name="Liang C."/>
            <person name="Lipzen A."/>
            <person name="Lutzoni F."/>
            <person name="Magnuson J."/>
            <person name="Mondo S."/>
            <person name="Nolan M."/>
            <person name="Ohm R."/>
            <person name="Pangilinan J."/>
            <person name="Park H.-J."/>
            <person name="Ramirez L."/>
            <person name="Alfaro M."/>
            <person name="Sun H."/>
            <person name="Tritt A."/>
            <person name="Yoshinaga Y."/>
            <person name="Zwiers L.-H."/>
            <person name="Turgeon B."/>
            <person name="Goodwin S."/>
            <person name="Spatafora J."/>
            <person name="Crous P."/>
            <person name="Grigoriev I."/>
        </authorList>
    </citation>
    <scope>NUCLEOTIDE SEQUENCE</scope>
    <source>
        <strain evidence="3">CBS 207.26</strain>
    </source>
</reference>
<sequence>MSDRELHQRVDGLEVRVSVLERKVGKVDSGSEIEGIRKDIVEIKANLQSHDERLKKLEGLYSCFSVVNLLIC</sequence>
<keyword evidence="1" id="KW-0175">Coiled coil</keyword>
<keyword evidence="4" id="KW-1185">Reference proteome</keyword>
<gene>
    <name evidence="3" type="ORF">K469DRAFT_699546</name>
    <name evidence="2" type="ORF">K469DRAFT_717988</name>
</gene>
<proteinExistence type="predicted"/>
<name>A0A6A6EWI6_9PEZI</name>
<feature type="coiled-coil region" evidence="1">
    <location>
        <begin position="33"/>
        <end position="60"/>
    </location>
</feature>
<dbReference type="EMBL" id="ML995254">
    <property type="protein sequence ID" value="KAF2174330.1"/>
    <property type="molecule type" value="Genomic_DNA"/>
</dbReference>